<dbReference type="Proteomes" id="UP000476055">
    <property type="component" value="Unassembled WGS sequence"/>
</dbReference>
<dbReference type="PROSITE" id="PS51904">
    <property type="entry name" value="GLYCOSYL_HYDROL_F25_2"/>
    <property type="match status" value="1"/>
</dbReference>
<sequence>MKQALYKGPDISKHNGNVNIKRVRDAGYKRIGIRAGYGKNNVDEKFVSNALACFNLGVAAVIYWFSYALSVIMAKNEADYCCDQVEKYWQKCPVAYDLEYDTVRYARTKGVNITKDLATNMAIAFLTRVKERGHVPVIYTNRDYLKNYFNMDKIVAALGKVYVWYARYGTSLTDAELNLADIWQYTSSGSVPGISGKCDINIFYTDFEMVSSVPAQREETCNINIQNFQKAANADGYRDAYGRKLTEDGKDGKNTQYVRKQICLQAKRLGLTYKVGSTGEVARWWQTRCNEILGSNQDTDGRYGKTARAETIKLQKKLNLTSDGKAGYNSLQAAFYN</sequence>
<gene>
    <name evidence="3" type="ORF">FYJ59_05580</name>
</gene>
<dbReference type="GO" id="GO:0009253">
    <property type="term" value="P:peptidoglycan catabolic process"/>
    <property type="evidence" value="ECO:0007669"/>
    <property type="project" value="InterPro"/>
</dbReference>
<dbReference type="Gene3D" id="3.20.20.80">
    <property type="entry name" value="Glycosidases"/>
    <property type="match status" value="1"/>
</dbReference>
<dbReference type="Pfam" id="PF01183">
    <property type="entry name" value="Glyco_hydro_25"/>
    <property type="match status" value="1"/>
</dbReference>
<dbReference type="PANTHER" id="PTHR34135">
    <property type="entry name" value="LYSOZYME"/>
    <property type="match status" value="1"/>
</dbReference>
<dbReference type="SUPFAM" id="SSF47090">
    <property type="entry name" value="PGBD-like"/>
    <property type="match status" value="1"/>
</dbReference>
<comment type="similarity">
    <text evidence="1">Belongs to the glycosyl hydrolase 25 family.</text>
</comment>
<evidence type="ECO:0000313" key="4">
    <source>
        <dbReference type="Proteomes" id="UP000476055"/>
    </source>
</evidence>
<keyword evidence="2" id="KW-0472">Membrane</keyword>
<comment type="caution">
    <text evidence="3">The sequence shown here is derived from an EMBL/GenBank/DDBJ whole genome shotgun (WGS) entry which is preliminary data.</text>
</comment>
<dbReference type="InterPro" id="IPR002053">
    <property type="entry name" value="Glyco_hydro_25"/>
</dbReference>
<dbReference type="AlphaFoldDB" id="A0A6L5YHB4"/>
<keyword evidence="4" id="KW-1185">Reference proteome</keyword>
<evidence type="ECO:0000256" key="1">
    <source>
        <dbReference type="ARBA" id="ARBA00010646"/>
    </source>
</evidence>
<proteinExistence type="inferred from homology"/>
<keyword evidence="2" id="KW-1133">Transmembrane helix</keyword>
<dbReference type="EMBL" id="VUMU01000005">
    <property type="protein sequence ID" value="MST57714.1"/>
    <property type="molecule type" value="Genomic_DNA"/>
</dbReference>
<dbReference type="GO" id="GO:0016052">
    <property type="term" value="P:carbohydrate catabolic process"/>
    <property type="evidence" value="ECO:0007669"/>
    <property type="project" value="TreeGrafter"/>
</dbReference>
<name>A0A6L5YHB4_9FIRM</name>
<keyword evidence="2" id="KW-0812">Transmembrane</keyword>
<reference evidence="3 4" key="1">
    <citation type="submission" date="2019-08" db="EMBL/GenBank/DDBJ databases">
        <title>In-depth cultivation of the pig gut microbiome towards novel bacterial diversity and tailored functional studies.</title>
        <authorList>
            <person name="Wylensek D."/>
            <person name="Hitch T.C.A."/>
            <person name="Clavel T."/>
        </authorList>
    </citation>
    <scope>NUCLEOTIDE SEQUENCE [LARGE SCALE GENOMIC DNA]</scope>
    <source>
        <strain evidence="3 4">WCA3-601-WT-6H</strain>
    </source>
</reference>
<dbReference type="RefSeq" id="WP_154495853.1">
    <property type="nucleotide sequence ID" value="NZ_VUMU01000005.1"/>
</dbReference>
<dbReference type="PANTHER" id="PTHR34135:SF2">
    <property type="entry name" value="LYSOZYME"/>
    <property type="match status" value="1"/>
</dbReference>
<dbReference type="InterPro" id="IPR017853">
    <property type="entry name" value="GH"/>
</dbReference>
<dbReference type="GO" id="GO:0003796">
    <property type="term" value="F:lysozyme activity"/>
    <property type="evidence" value="ECO:0007669"/>
    <property type="project" value="InterPro"/>
</dbReference>
<evidence type="ECO:0008006" key="5">
    <source>
        <dbReference type="Google" id="ProtNLM"/>
    </source>
</evidence>
<dbReference type="GO" id="GO:0016998">
    <property type="term" value="P:cell wall macromolecule catabolic process"/>
    <property type="evidence" value="ECO:0007669"/>
    <property type="project" value="InterPro"/>
</dbReference>
<protein>
    <recommendedName>
        <fullName evidence="5">Lysozyme</fullName>
    </recommendedName>
</protein>
<accession>A0A6L5YHB4</accession>
<feature type="transmembrane region" description="Helical" evidence="2">
    <location>
        <begin position="46"/>
        <end position="65"/>
    </location>
</feature>
<organism evidence="3 4">
    <name type="scientific">Waltera intestinalis</name>
    <dbReference type="NCBI Taxonomy" id="2606635"/>
    <lineage>
        <taxon>Bacteria</taxon>
        <taxon>Bacillati</taxon>
        <taxon>Bacillota</taxon>
        <taxon>Clostridia</taxon>
        <taxon>Lachnospirales</taxon>
        <taxon>Lachnospiraceae</taxon>
        <taxon>Waltera</taxon>
    </lineage>
</organism>
<evidence type="ECO:0000256" key="2">
    <source>
        <dbReference type="SAM" id="Phobius"/>
    </source>
</evidence>
<dbReference type="SUPFAM" id="SSF51445">
    <property type="entry name" value="(Trans)glycosidases"/>
    <property type="match status" value="1"/>
</dbReference>
<dbReference type="Gene3D" id="1.10.101.10">
    <property type="entry name" value="PGBD-like superfamily/PGBD"/>
    <property type="match status" value="1"/>
</dbReference>
<dbReference type="InterPro" id="IPR036366">
    <property type="entry name" value="PGBDSf"/>
</dbReference>
<dbReference type="InterPro" id="IPR036365">
    <property type="entry name" value="PGBD-like_sf"/>
</dbReference>
<evidence type="ECO:0000313" key="3">
    <source>
        <dbReference type="EMBL" id="MST57714.1"/>
    </source>
</evidence>